<dbReference type="PATRIC" id="fig|1330330.3.peg.1960"/>
<dbReference type="RefSeq" id="WP_047755177.1">
    <property type="nucleotide sequence ID" value="NZ_CASWEU010000015.1"/>
</dbReference>
<keyword evidence="2" id="KW-1185">Reference proteome</keyword>
<reference evidence="1 2" key="1">
    <citation type="submission" date="2015-04" db="EMBL/GenBank/DDBJ databases">
        <title>Complete Genome Sequence of Kosmotoga pacifica SLHLJ1.</title>
        <authorList>
            <person name="Jiang L.J."/>
            <person name="Shao Z.Z."/>
            <person name="Jebbar M."/>
        </authorList>
    </citation>
    <scope>NUCLEOTIDE SEQUENCE [LARGE SCALE GENOMIC DNA]</scope>
    <source>
        <strain evidence="1 2">SLHLJ1</strain>
    </source>
</reference>
<organism evidence="1 2">
    <name type="scientific">Kosmotoga pacifica</name>
    <dbReference type="NCBI Taxonomy" id="1330330"/>
    <lineage>
        <taxon>Bacteria</taxon>
        <taxon>Thermotogati</taxon>
        <taxon>Thermotogota</taxon>
        <taxon>Thermotogae</taxon>
        <taxon>Kosmotogales</taxon>
        <taxon>Kosmotogaceae</taxon>
        <taxon>Kosmotoga</taxon>
    </lineage>
</organism>
<sequence length="333" mass="39002">MIILSEKGDDHMDILEAAKEKLYEDGFFSYYSTRKKEIVKISYILRSAKPEKGRSFLKKELGALKLLEYEDEFVFLIEVLSEREKSLEERVKFVVELSESENSEVLKLLYYIYPFSYPPVPLNENFHSVQEYLLWKEECDAVVGNIFDNYIMLECALNFHVLPVPEDLSSFLLSIKLTDIKKLKEGRERIAFLNSTARKKLKNLRYSHPYVRSVLFAKNTIPIIIDGSNIAYSKAEFPDLKNLSRVFELLAYCSPVYFPYRIVFDGNVRYKIRGSQQLELERWLMLPHVELYSPADERIIQLAKSVGGSVLSYDRFMEYDTEGIEIIRPEDLR</sequence>
<evidence type="ECO:0000313" key="2">
    <source>
        <dbReference type="Proteomes" id="UP000035159"/>
    </source>
</evidence>
<accession>A0A0G2Z906</accession>
<name>A0A0G2Z906_9BACT</name>
<dbReference type="KEGG" id="kpf:IX53_09620"/>
<dbReference type="Proteomes" id="UP000035159">
    <property type="component" value="Chromosome"/>
</dbReference>
<dbReference type="STRING" id="1330330.IX53_09620"/>
<gene>
    <name evidence="1" type="ORF">IX53_09620</name>
</gene>
<evidence type="ECO:0000313" key="1">
    <source>
        <dbReference type="EMBL" id="AKI98042.1"/>
    </source>
</evidence>
<protein>
    <submittedName>
        <fullName evidence="1">Uncharacterized protein</fullName>
    </submittedName>
</protein>
<dbReference type="EMBL" id="CP011232">
    <property type="protein sequence ID" value="AKI98042.1"/>
    <property type="molecule type" value="Genomic_DNA"/>
</dbReference>
<dbReference type="AlphaFoldDB" id="A0A0G2Z906"/>
<proteinExistence type="predicted"/>